<sequence length="290" mass="32932">MFKQGSPKHDRRLIRLIRQLLSHLYTTLTSALIACALASPLQANEAAPTIRLTNGHWPPYMENTPPHYGVISQIVTLAFAKKDIPVSYGFFPWSRARLLAEKGRWDGSVAWTCRRKLLKHFHFSDPIVAHNYALFHRTSMDFDWEDVKDLESYRIGLTQDYNYGEEFEEAVAAGTISADVTTSDESNFRKLAAGRIDLFPMEPAVGMGMLKELGLSDKITFHTTPLQSDYLYLILSKQVPESERYLEKFNEGLSELRASGRLEELITTSLPDLPARYLVVEDGDKVQCVE</sequence>
<dbReference type="SUPFAM" id="SSF53850">
    <property type="entry name" value="Periplasmic binding protein-like II"/>
    <property type="match status" value="1"/>
</dbReference>
<dbReference type="GeneID" id="77256760"/>
<evidence type="ECO:0000313" key="3">
    <source>
        <dbReference type="EMBL" id="ARM84879.1"/>
    </source>
</evidence>
<keyword evidence="2" id="KW-1133">Transmembrane helix</keyword>
<protein>
    <submittedName>
        <fullName evidence="3">Bacterial extracellular solute-binding protein, family 3</fullName>
    </submittedName>
</protein>
<feature type="transmembrane region" description="Helical" evidence="2">
    <location>
        <begin position="20"/>
        <end position="41"/>
    </location>
</feature>
<accession>A0A1W6KC45</accession>
<organism evidence="3 4">
    <name type="scientific">Marinobacter salarius</name>
    <dbReference type="NCBI Taxonomy" id="1420917"/>
    <lineage>
        <taxon>Bacteria</taxon>
        <taxon>Pseudomonadati</taxon>
        <taxon>Pseudomonadota</taxon>
        <taxon>Gammaproteobacteria</taxon>
        <taxon>Pseudomonadales</taxon>
        <taxon>Marinobacteraceae</taxon>
        <taxon>Marinobacter</taxon>
    </lineage>
</organism>
<dbReference type="EMBL" id="CP020931">
    <property type="protein sequence ID" value="ARM84879.1"/>
    <property type="molecule type" value="Genomic_DNA"/>
</dbReference>
<evidence type="ECO:0000313" key="4">
    <source>
        <dbReference type="Proteomes" id="UP000193100"/>
    </source>
</evidence>
<dbReference type="RefSeq" id="WP_085681328.1">
    <property type="nucleotide sequence ID" value="NZ_CP020931.1"/>
</dbReference>
<dbReference type="PANTHER" id="PTHR35936:SF25">
    <property type="entry name" value="ABC TRANSPORTER SUBSTRATE-BINDING PROTEIN"/>
    <property type="match status" value="1"/>
</dbReference>
<dbReference type="Gene3D" id="3.40.190.10">
    <property type="entry name" value="Periplasmic binding protein-like II"/>
    <property type="match status" value="2"/>
</dbReference>
<name>A0A1W6KC45_9GAMM</name>
<evidence type="ECO:0000256" key="1">
    <source>
        <dbReference type="ARBA" id="ARBA00010333"/>
    </source>
</evidence>
<reference evidence="3 4" key="1">
    <citation type="submission" date="2017-04" db="EMBL/GenBank/DDBJ databases">
        <title>Genome Sequence of Marinobacter salarius strain SMR5 Isolated from a culture of the Diatom Skeletonema marinoi.</title>
        <authorList>
            <person name="Topel M."/>
            <person name="Pinder M.I.M."/>
            <person name="Johansson O.N."/>
            <person name="Kourtchenko O."/>
            <person name="Godhe A."/>
            <person name="Clarke A.K."/>
        </authorList>
    </citation>
    <scope>NUCLEOTIDE SEQUENCE [LARGE SCALE GENOMIC DNA]</scope>
    <source>
        <strain evidence="3 4">SMR5</strain>
    </source>
</reference>
<dbReference type="AlphaFoldDB" id="A0A1W6KC45"/>
<gene>
    <name evidence="3" type="ORF">MARSALSMR5_02831</name>
</gene>
<keyword evidence="2" id="KW-0812">Transmembrane</keyword>
<evidence type="ECO:0000256" key="2">
    <source>
        <dbReference type="SAM" id="Phobius"/>
    </source>
</evidence>
<dbReference type="PANTHER" id="PTHR35936">
    <property type="entry name" value="MEMBRANE-BOUND LYTIC MUREIN TRANSGLYCOSYLASE F"/>
    <property type="match status" value="1"/>
</dbReference>
<comment type="similarity">
    <text evidence="1">Belongs to the bacterial solute-binding protein 3 family.</text>
</comment>
<keyword evidence="2" id="KW-0472">Membrane</keyword>
<proteinExistence type="inferred from homology"/>
<dbReference type="PROSITE" id="PS51257">
    <property type="entry name" value="PROKAR_LIPOPROTEIN"/>
    <property type="match status" value="1"/>
</dbReference>
<dbReference type="STRING" id="1420917.AU15_16895"/>
<dbReference type="Proteomes" id="UP000193100">
    <property type="component" value="Chromosome"/>
</dbReference>